<evidence type="ECO:0000313" key="2">
    <source>
        <dbReference type="Proteomes" id="UP000237347"/>
    </source>
</evidence>
<dbReference type="AlphaFoldDB" id="A0AAW0IJ36"/>
<accession>A0AAW0IJ36</accession>
<name>A0AAW0IJ36_QUESU</name>
<comment type="caution">
    <text evidence="1">The sequence shown here is derived from an EMBL/GenBank/DDBJ whole genome shotgun (WGS) entry which is preliminary data.</text>
</comment>
<protein>
    <submittedName>
        <fullName evidence="1">Uncharacterized protein</fullName>
    </submittedName>
</protein>
<evidence type="ECO:0000313" key="1">
    <source>
        <dbReference type="EMBL" id="KAK7814387.1"/>
    </source>
</evidence>
<organism evidence="1 2">
    <name type="scientific">Quercus suber</name>
    <name type="common">Cork oak</name>
    <dbReference type="NCBI Taxonomy" id="58331"/>
    <lineage>
        <taxon>Eukaryota</taxon>
        <taxon>Viridiplantae</taxon>
        <taxon>Streptophyta</taxon>
        <taxon>Embryophyta</taxon>
        <taxon>Tracheophyta</taxon>
        <taxon>Spermatophyta</taxon>
        <taxon>Magnoliopsida</taxon>
        <taxon>eudicotyledons</taxon>
        <taxon>Gunneridae</taxon>
        <taxon>Pentapetalae</taxon>
        <taxon>rosids</taxon>
        <taxon>fabids</taxon>
        <taxon>Fagales</taxon>
        <taxon>Fagaceae</taxon>
        <taxon>Quercus</taxon>
    </lineage>
</organism>
<proteinExistence type="predicted"/>
<dbReference type="Proteomes" id="UP000237347">
    <property type="component" value="Unassembled WGS sequence"/>
</dbReference>
<gene>
    <name evidence="1" type="ORF">CFP56_003207</name>
</gene>
<reference evidence="1 2" key="1">
    <citation type="journal article" date="2018" name="Sci. Data">
        <title>The draft genome sequence of cork oak.</title>
        <authorList>
            <person name="Ramos A.M."/>
            <person name="Usie A."/>
            <person name="Barbosa P."/>
            <person name="Barros P.M."/>
            <person name="Capote T."/>
            <person name="Chaves I."/>
            <person name="Simoes F."/>
            <person name="Abreu I."/>
            <person name="Carrasquinho I."/>
            <person name="Faro C."/>
            <person name="Guimaraes J.B."/>
            <person name="Mendonca D."/>
            <person name="Nobrega F."/>
            <person name="Rodrigues L."/>
            <person name="Saibo N.J.M."/>
            <person name="Varela M.C."/>
            <person name="Egas C."/>
            <person name="Matos J."/>
            <person name="Miguel C.M."/>
            <person name="Oliveira M.M."/>
            <person name="Ricardo C.P."/>
            <person name="Goncalves S."/>
        </authorList>
    </citation>
    <scope>NUCLEOTIDE SEQUENCE [LARGE SCALE GENOMIC DNA]</scope>
    <source>
        <strain evidence="2">cv. HL8</strain>
    </source>
</reference>
<dbReference type="EMBL" id="PKMF04001109">
    <property type="protein sequence ID" value="KAK7814387.1"/>
    <property type="molecule type" value="Genomic_DNA"/>
</dbReference>
<sequence length="68" mass="7508">MGPWEPWTYEDGQSVLQCKNTLQIAPPLHYETHLKMGTWSSRLVGNGGPLEGIWGAEDGMMWLCGTGS</sequence>
<keyword evidence="2" id="KW-1185">Reference proteome</keyword>